<dbReference type="InterPro" id="IPR000847">
    <property type="entry name" value="LysR_HTH_N"/>
</dbReference>
<dbReference type="CDD" id="cd08417">
    <property type="entry name" value="PBP2_Nitroaromatics_like"/>
    <property type="match status" value="1"/>
</dbReference>
<accession>A0ABP7LS72</accession>
<evidence type="ECO:0000313" key="7">
    <source>
        <dbReference type="Proteomes" id="UP001500133"/>
    </source>
</evidence>
<comment type="caution">
    <text evidence="6">The sequence shown here is derived from an EMBL/GenBank/DDBJ whole genome shotgun (WGS) entry which is preliminary data.</text>
</comment>
<protein>
    <submittedName>
        <fullName evidence="6">LysR substrate-binding domain-containing protein</fullName>
    </submittedName>
</protein>
<keyword evidence="4" id="KW-0804">Transcription</keyword>
<organism evidence="6 7">
    <name type="scientific">Halomonas cibimaris</name>
    <dbReference type="NCBI Taxonomy" id="657012"/>
    <lineage>
        <taxon>Bacteria</taxon>
        <taxon>Pseudomonadati</taxon>
        <taxon>Pseudomonadota</taxon>
        <taxon>Gammaproteobacteria</taxon>
        <taxon>Oceanospirillales</taxon>
        <taxon>Halomonadaceae</taxon>
        <taxon>Halomonas</taxon>
    </lineage>
</organism>
<dbReference type="Proteomes" id="UP001500133">
    <property type="component" value="Unassembled WGS sequence"/>
</dbReference>
<keyword evidence="2" id="KW-0805">Transcription regulation</keyword>
<evidence type="ECO:0000256" key="1">
    <source>
        <dbReference type="ARBA" id="ARBA00009437"/>
    </source>
</evidence>
<dbReference type="InterPro" id="IPR036388">
    <property type="entry name" value="WH-like_DNA-bd_sf"/>
</dbReference>
<name>A0ABP7LS72_9GAMM</name>
<dbReference type="InterPro" id="IPR005119">
    <property type="entry name" value="LysR_subst-bd"/>
</dbReference>
<evidence type="ECO:0000256" key="4">
    <source>
        <dbReference type="ARBA" id="ARBA00023163"/>
    </source>
</evidence>
<evidence type="ECO:0000313" key="6">
    <source>
        <dbReference type="EMBL" id="GAA3905115.1"/>
    </source>
</evidence>
<dbReference type="Pfam" id="PF03466">
    <property type="entry name" value="LysR_substrate"/>
    <property type="match status" value="1"/>
</dbReference>
<evidence type="ECO:0000256" key="2">
    <source>
        <dbReference type="ARBA" id="ARBA00023015"/>
    </source>
</evidence>
<evidence type="ECO:0000256" key="3">
    <source>
        <dbReference type="ARBA" id="ARBA00023125"/>
    </source>
</evidence>
<evidence type="ECO:0000259" key="5">
    <source>
        <dbReference type="PROSITE" id="PS50931"/>
    </source>
</evidence>
<dbReference type="SUPFAM" id="SSF46785">
    <property type="entry name" value="Winged helix' DNA-binding domain"/>
    <property type="match status" value="1"/>
</dbReference>
<dbReference type="RefSeq" id="WP_344703758.1">
    <property type="nucleotide sequence ID" value="NZ_BAAAZT010000067.1"/>
</dbReference>
<dbReference type="Gene3D" id="1.10.10.10">
    <property type="entry name" value="Winged helix-like DNA-binding domain superfamily/Winged helix DNA-binding domain"/>
    <property type="match status" value="1"/>
</dbReference>
<dbReference type="PANTHER" id="PTHR30118:SF15">
    <property type="entry name" value="TRANSCRIPTIONAL REGULATORY PROTEIN"/>
    <property type="match status" value="1"/>
</dbReference>
<dbReference type="SUPFAM" id="SSF53850">
    <property type="entry name" value="Periplasmic binding protein-like II"/>
    <property type="match status" value="1"/>
</dbReference>
<comment type="similarity">
    <text evidence="1">Belongs to the LysR transcriptional regulatory family.</text>
</comment>
<dbReference type="PANTHER" id="PTHR30118">
    <property type="entry name" value="HTH-TYPE TRANSCRIPTIONAL REGULATOR LEUO-RELATED"/>
    <property type="match status" value="1"/>
</dbReference>
<keyword evidence="7" id="KW-1185">Reference proteome</keyword>
<dbReference type="PROSITE" id="PS50931">
    <property type="entry name" value="HTH_LYSR"/>
    <property type="match status" value="1"/>
</dbReference>
<dbReference type="Pfam" id="PF00126">
    <property type="entry name" value="HTH_1"/>
    <property type="match status" value="1"/>
</dbReference>
<gene>
    <name evidence="6" type="ORF">GCM10022228_14150</name>
</gene>
<dbReference type="EMBL" id="BAAAZT010000067">
    <property type="protein sequence ID" value="GAA3905115.1"/>
    <property type="molecule type" value="Genomic_DNA"/>
</dbReference>
<sequence>MQLSELARHDLNALVTLHALLDSRSVTRAAQRLNLSQPAVSRTLSRLRQAFDDPLFVRTHRGLRPTARAQALGPPLARLLEELGALLAPPAFDPASTTRRFHIATTDYGMHAFLSPQWQRLKRQAPHLRLEIQNGSEDIEQQLAESGPELALCVPGERVPASVHGREVGRDAFVCVMRRDHPLAQDSRQELTLEAFLRADHQLISMGGDDRGAVDLALARQGQKRRVSLRQPHFLAAFSTTVGSDLLLCVPGCLAASVADHWPLAVRRLPLAVPSFAYWLVWHERHQADAGHRWLRHTLFDGLAARHRALSQRPLIDPDGSLRYQFSPSPRL</sequence>
<dbReference type="InterPro" id="IPR050389">
    <property type="entry name" value="LysR-type_TF"/>
</dbReference>
<keyword evidence="3" id="KW-0238">DNA-binding</keyword>
<dbReference type="InterPro" id="IPR037402">
    <property type="entry name" value="YidZ_PBP2"/>
</dbReference>
<dbReference type="PRINTS" id="PR00039">
    <property type="entry name" value="HTHLYSR"/>
</dbReference>
<feature type="domain" description="HTH lysR-type" evidence="5">
    <location>
        <begin position="9"/>
        <end position="66"/>
    </location>
</feature>
<dbReference type="InterPro" id="IPR036390">
    <property type="entry name" value="WH_DNA-bd_sf"/>
</dbReference>
<dbReference type="Gene3D" id="3.40.190.10">
    <property type="entry name" value="Periplasmic binding protein-like II"/>
    <property type="match status" value="2"/>
</dbReference>
<proteinExistence type="inferred from homology"/>
<reference evidence="7" key="1">
    <citation type="journal article" date="2019" name="Int. J. Syst. Evol. Microbiol.">
        <title>The Global Catalogue of Microorganisms (GCM) 10K type strain sequencing project: providing services to taxonomists for standard genome sequencing and annotation.</title>
        <authorList>
            <consortium name="The Broad Institute Genomics Platform"/>
            <consortium name="The Broad Institute Genome Sequencing Center for Infectious Disease"/>
            <person name="Wu L."/>
            <person name="Ma J."/>
        </authorList>
    </citation>
    <scope>NUCLEOTIDE SEQUENCE [LARGE SCALE GENOMIC DNA]</scope>
    <source>
        <strain evidence="7">JCM 16914</strain>
    </source>
</reference>